<comment type="similarity">
    <text evidence="1">Belongs to the LytR/CpsA/Psr (LCP) family.</text>
</comment>
<feature type="compositionally biased region" description="Gly residues" evidence="2">
    <location>
        <begin position="361"/>
        <end position="372"/>
    </location>
</feature>
<dbReference type="PANTHER" id="PTHR33392">
    <property type="entry name" value="POLYISOPRENYL-TEICHOIC ACID--PEPTIDOGLYCAN TEICHOIC ACID TRANSFERASE TAGU"/>
    <property type="match status" value="1"/>
</dbReference>
<dbReference type="InterPro" id="IPR027381">
    <property type="entry name" value="LytR/CpsA/Psr_C"/>
</dbReference>
<dbReference type="Gene3D" id="3.30.70.2390">
    <property type="match status" value="1"/>
</dbReference>
<evidence type="ECO:0000259" key="4">
    <source>
        <dbReference type="Pfam" id="PF03816"/>
    </source>
</evidence>
<gene>
    <name evidence="6" type="ORF">ACFPCY_05210</name>
</gene>
<dbReference type="PANTHER" id="PTHR33392:SF6">
    <property type="entry name" value="POLYISOPRENYL-TEICHOIC ACID--PEPTIDOGLYCAN TEICHOIC ACID TRANSFERASE TAGU"/>
    <property type="match status" value="1"/>
</dbReference>
<evidence type="ECO:0000313" key="7">
    <source>
        <dbReference type="Proteomes" id="UP001595872"/>
    </source>
</evidence>
<sequence>MLGGLAYAVACVVAAAILVASGLAYLVLDNLRGLGSSHAIGNGPKSTDGATNILLIGLDSRKDQNGDPLPNAILRQLHAGSARGVNEEGVGGYNTNTLILLHVPNDGGKATAFSIPRDDYVDYADAVGPQQRGKIKEAYGVTKAFTEDRLMARGEHDRHRLEHDGREAARKATISTVRKLLGVPIDHFAEINLAGFYDLATTLGGVDVCLKHPVRDRYSGADFPAGRQHLDGAQALAFVRQRHGLTNGDLDRTHRQQAFLASVTHQLKQEGIFGDLGRMQGLLKVARKDVVMDSGWDVLGFAQQAKSLTGGNVEFHTLPIEGFGTRNRQSVNLVDPDKIRTMVHDTLNPPKQSPAPASSGDGSGGSGSGGGAKTTVDVLNGGGRAGLAAKVAGALSRGGYATGKVGNTAPTARTTVRYGASAGSDAKRIAALFGVKAVSDASLPAGGVRVVLGPGAIVPSVASSGGRKPAPEPTATLPTTGAQGGAVKGGGIPCVD</sequence>
<dbReference type="InterPro" id="IPR050922">
    <property type="entry name" value="LytR/CpsA/Psr_CW_biosynth"/>
</dbReference>
<feature type="domain" description="LytR/CpsA/Psr regulator C-terminal" evidence="5">
    <location>
        <begin position="374"/>
        <end position="454"/>
    </location>
</feature>
<dbReference type="Pfam" id="PF03816">
    <property type="entry name" value="LytR_cpsA_psr"/>
    <property type="match status" value="1"/>
</dbReference>
<evidence type="ECO:0000259" key="5">
    <source>
        <dbReference type="Pfam" id="PF13399"/>
    </source>
</evidence>
<dbReference type="EMBL" id="JBHSIT010000001">
    <property type="protein sequence ID" value="MFC4906706.1"/>
    <property type="molecule type" value="Genomic_DNA"/>
</dbReference>
<proteinExistence type="inferred from homology"/>
<keyword evidence="3" id="KW-0812">Transmembrane</keyword>
<evidence type="ECO:0000313" key="6">
    <source>
        <dbReference type="EMBL" id="MFC4906706.1"/>
    </source>
</evidence>
<dbReference type="InterPro" id="IPR004474">
    <property type="entry name" value="LytR_CpsA_psr"/>
</dbReference>
<dbReference type="NCBIfam" id="TIGR00350">
    <property type="entry name" value="lytR_cpsA_psr"/>
    <property type="match status" value="1"/>
</dbReference>
<keyword evidence="3" id="KW-0472">Membrane</keyword>
<accession>A0ABV9TRH9</accession>
<name>A0ABV9TRH9_9ACTN</name>
<organism evidence="6 7">
    <name type="scientific">Actinomadura gamaensis</name>
    <dbReference type="NCBI Taxonomy" id="1763541"/>
    <lineage>
        <taxon>Bacteria</taxon>
        <taxon>Bacillati</taxon>
        <taxon>Actinomycetota</taxon>
        <taxon>Actinomycetes</taxon>
        <taxon>Streptosporangiales</taxon>
        <taxon>Thermomonosporaceae</taxon>
        <taxon>Actinomadura</taxon>
    </lineage>
</organism>
<keyword evidence="3" id="KW-1133">Transmembrane helix</keyword>
<feature type="domain" description="Cell envelope-related transcriptional attenuator" evidence="4">
    <location>
        <begin position="94"/>
        <end position="268"/>
    </location>
</feature>
<feature type="compositionally biased region" description="Gly residues" evidence="2">
    <location>
        <begin position="482"/>
        <end position="496"/>
    </location>
</feature>
<feature type="region of interest" description="Disordered" evidence="2">
    <location>
        <begin position="343"/>
        <end position="377"/>
    </location>
</feature>
<dbReference type="Proteomes" id="UP001595872">
    <property type="component" value="Unassembled WGS sequence"/>
</dbReference>
<feature type="region of interest" description="Disordered" evidence="2">
    <location>
        <begin position="462"/>
        <end position="496"/>
    </location>
</feature>
<keyword evidence="7" id="KW-1185">Reference proteome</keyword>
<reference evidence="7" key="1">
    <citation type="journal article" date="2019" name="Int. J. Syst. Evol. Microbiol.">
        <title>The Global Catalogue of Microorganisms (GCM) 10K type strain sequencing project: providing services to taxonomists for standard genome sequencing and annotation.</title>
        <authorList>
            <consortium name="The Broad Institute Genomics Platform"/>
            <consortium name="The Broad Institute Genome Sequencing Center for Infectious Disease"/>
            <person name="Wu L."/>
            <person name="Ma J."/>
        </authorList>
    </citation>
    <scope>NUCLEOTIDE SEQUENCE [LARGE SCALE GENOMIC DNA]</scope>
    <source>
        <strain evidence="7">KLKA75</strain>
    </source>
</reference>
<evidence type="ECO:0000256" key="3">
    <source>
        <dbReference type="SAM" id="Phobius"/>
    </source>
</evidence>
<protein>
    <submittedName>
        <fullName evidence="6">LCP family protein</fullName>
    </submittedName>
</protein>
<dbReference type="RefSeq" id="WP_378252387.1">
    <property type="nucleotide sequence ID" value="NZ_JBHSIT010000001.1"/>
</dbReference>
<evidence type="ECO:0000256" key="2">
    <source>
        <dbReference type="SAM" id="MobiDB-lite"/>
    </source>
</evidence>
<evidence type="ECO:0000256" key="1">
    <source>
        <dbReference type="ARBA" id="ARBA00006068"/>
    </source>
</evidence>
<dbReference type="Pfam" id="PF13399">
    <property type="entry name" value="LytR_C"/>
    <property type="match status" value="1"/>
</dbReference>
<feature type="transmembrane region" description="Helical" evidence="3">
    <location>
        <begin position="6"/>
        <end position="28"/>
    </location>
</feature>
<dbReference type="Gene3D" id="3.40.630.190">
    <property type="entry name" value="LCP protein"/>
    <property type="match status" value="1"/>
</dbReference>
<comment type="caution">
    <text evidence="6">The sequence shown here is derived from an EMBL/GenBank/DDBJ whole genome shotgun (WGS) entry which is preliminary data.</text>
</comment>